<evidence type="ECO:0000259" key="3">
    <source>
        <dbReference type="Pfam" id="PF13638"/>
    </source>
</evidence>
<reference evidence="4" key="1">
    <citation type="journal article" date="2020" name="New Phytol.">
        <title>Comparative genomics reveals dynamic genome evolution in host specialist ectomycorrhizal fungi.</title>
        <authorList>
            <person name="Lofgren L.A."/>
            <person name="Nguyen N.H."/>
            <person name="Vilgalys R."/>
            <person name="Ruytinx J."/>
            <person name="Liao H.L."/>
            <person name="Branco S."/>
            <person name="Kuo A."/>
            <person name="LaButti K."/>
            <person name="Lipzen A."/>
            <person name="Andreopoulos W."/>
            <person name="Pangilinan J."/>
            <person name="Riley R."/>
            <person name="Hundley H."/>
            <person name="Na H."/>
            <person name="Barry K."/>
            <person name="Grigoriev I.V."/>
            <person name="Stajich J.E."/>
            <person name="Kennedy P.G."/>
        </authorList>
    </citation>
    <scope>NUCLEOTIDE SEQUENCE</scope>
    <source>
        <strain evidence="4">MN1</strain>
    </source>
</reference>
<evidence type="ECO:0000313" key="5">
    <source>
        <dbReference type="Proteomes" id="UP000807769"/>
    </source>
</evidence>
<dbReference type="EMBL" id="JABBWG010000040">
    <property type="protein sequence ID" value="KAG1808015.1"/>
    <property type="molecule type" value="Genomic_DNA"/>
</dbReference>
<organism evidence="4 5">
    <name type="scientific">Suillus subaureus</name>
    <dbReference type="NCBI Taxonomy" id="48587"/>
    <lineage>
        <taxon>Eukaryota</taxon>
        <taxon>Fungi</taxon>
        <taxon>Dikarya</taxon>
        <taxon>Basidiomycota</taxon>
        <taxon>Agaricomycotina</taxon>
        <taxon>Agaricomycetes</taxon>
        <taxon>Agaricomycetidae</taxon>
        <taxon>Boletales</taxon>
        <taxon>Suillineae</taxon>
        <taxon>Suillaceae</taxon>
        <taxon>Suillus</taxon>
    </lineage>
</organism>
<evidence type="ECO:0000256" key="2">
    <source>
        <dbReference type="SAM" id="SignalP"/>
    </source>
</evidence>
<dbReference type="AlphaFoldDB" id="A0A9P7E0H5"/>
<sequence>MGTGLHLIWTLKLLMSMFDVNHDDSVDVNVDDEDTESKETSEQSEEDKNDHEEVKDLKACWRYLRSLLVSGYTILVLDTNIILSSLLAVTSIIKILVIMELDGLSLNPSQLGEAAQEAIAYITSHIHSHLDVDLINEDSWDHCIDDLILKATIWQDQYGVDRSALLKNMPPVRDNANAVKVVLLSLDCLFCLKACSHQLAAAGKKDLAAILTSGM</sequence>
<keyword evidence="2" id="KW-0732">Signal</keyword>
<proteinExistence type="predicted"/>
<dbReference type="Gene3D" id="3.40.50.1010">
    <property type="entry name" value="5'-nuclease"/>
    <property type="match status" value="1"/>
</dbReference>
<evidence type="ECO:0000313" key="4">
    <source>
        <dbReference type="EMBL" id="KAG1808015.1"/>
    </source>
</evidence>
<dbReference type="InterPro" id="IPR002716">
    <property type="entry name" value="PIN_dom"/>
</dbReference>
<feature type="chain" id="PRO_5040416031" description="PIN domain-containing protein" evidence="2">
    <location>
        <begin position="24"/>
        <end position="215"/>
    </location>
</feature>
<dbReference type="Proteomes" id="UP000807769">
    <property type="component" value="Unassembled WGS sequence"/>
</dbReference>
<feature type="domain" description="PIN" evidence="3">
    <location>
        <begin position="75"/>
        <end position="202"/>
    </location>
</feature>
<feature type="signal peptide" evidence="2">
    <location>
        <begin position="1"/>
        <end position="23"/>
    </location>
</feature>
<accession>A0A9P7E0H5</accession>
<feature type="region of interest" description="Disordered" evidence="1">
    <location>
        <begin position="28"/>
        <end position="51"/>
    </location>
</feature>
<dbReference type="GeneID" id="64627400"/>
<dbReference type="Pfam" id="PF13638">
    <property type="entry name" value="PIN_4"/>
    <property type="match status" value="1"/>
</dbReference>
<dbReference type="OrthoDB" id="2017974at2759"/>
<protein>
    <recommendedName>
        <fullName evidence="3">PIN domain-containing protein</fullName>
    </recommendedName>
</protein>
<evidence type="ECO:0000256" key="1">
    <source>
        <dbReference type="SAM" id="MobiDB-lite"/>
    </source>
</evidence>
<comment type="caution">
    <text evidence="4">The sequence shown here is derived from an EMBL/GenBank/DDBJ whole genome shotgun (WGS) entry which is preliminary data.</text>
</comment>
<keyword evidence="5" id="KW-1185">Reference proteome</keyword>
<dbReference type="RefSeq" id="XP_041188400.1">
    <property type="nucleotide sequence ID" value="XM_041333383.1"/>
</dbReference>
<name>A0A9P7E0H5_9AGAM</name>
<gene>
    <name evidence="4" type="ORF">BJ212DRAFT_1303204</name>
</gene>
<feature type="compositionally biased region" description="Basic and acidic residues" evidence="1">
    <location>
        <begin position="37"/>
        <end position="51"/>
    </location>
</feature>